<dbReference type="HOGENOM" id="CLU_039198_0_0_1"/>
<accession>G8BWY7</accession>
<dbReference type="RefSeq" id="XP_003686725.1">
    <property type="nucleotide sequence ID" value="XM_003686677.1"/>
</dbReference>
<dbReference type="eggNOG" id="ENOG502S3IE">
    <property type="taxonomic scope" value="Eukaryota"/>
</dbReference>
<dbReference type="KEGG" id="tpf:TPHA_0H00820"/>
<dbReference type="Proteomes" id="UP000005666">
    <property type="component" value="Chromosome 8"/>
</dbReference>
<gene>
    <name evidence="1" type="primary">TPHA0H00820</name>
    <name evidence="1" type="ordered locus">TPHA_0H00820</name>
</gene>
<protein>
    <recommendedName>
        <fullName evidence="3">Enhancer of translation termination 1</fullName>
    </recommendedName>
</protein>
<sequence>MFNINSKKNKKRRELTTQQDYYLEGIDYEQQGERWIHSDIRKSLTNYLSAFMTYEKGISLFKGNGDRKCEYDIKFNMTRISLVIYSEYICNDYGMNLLKYIDLENSTLDLNKIVIPLPDIIKNFENVYTEYHDVKTWDFDYNLITSYLSYIENEEMYENISMEELDSITEKMLMILNELIVTIQQETIQYNEAIASIEQKSNEEEMNDNSFKKEEKIEDESDEYMEVSDTVTNDTLPEVLCIGYKYIIGVFERGIFNNEKVNQLYSALNTIEVHDAKVAESESMIELSKLKEQINGMGLYSHAFETQEEYLNRLSKVDITTTTLVIEFFISTIGDDDVSNKWKLCTQLNKIYNEQLKNNGLQIMYKLLLMLNLLENEIERCKLSAFLKMNEKTTHILEKNCLTMKNNIIKLCDMPSSVDKLNENIIKKLQRQYIKDQATELLSM</sequence>
<keyword evidence="2" id="KW-1185">Reference proteome</keyword>
<proteinExistence type="predicted"/>
<dbReference type="EMBL" id="HE612863">
    <property type="protein sequence ID" value="CCE64291.1"/>
    <property type="molecule type" value="Genomic_DNA"/>
</dbReference>
<organism evidence="1 2">
    <name type="scientific">Tetrapisispora phaffii (strain ATCC 24235 / CBS 4417 / NBRC 1672 / NRRL Y-8282 / UCD 70-5)</name>
    <name type="common">Yeast</name>
    <name type="synonym">Fabospora phaffii</name>
    <dbReference type="NCBI Taxonomy" id="1071381"/>
    <lineage>
        <taxon>Eukaryota</taxon>
        <taxon>Fungi</taxon>
        <taxon>Dikarya</taxon>
        <taxon>Ascomycota</taxon>
        <taxon>Saccharomycotina</taxon>
        <taxon>Saccharomycetes</taxon>
        <taxon>Saccharomycetales</taxon>
        <taxon>Saccharomycetaceae</taxon>
        <taxon>Tetrapisispora</taxon>
    </lineage>
</organism>
<evidence type="ECO:0000313" key="2">
    <source>
        <dbReference type="Proteomes" id="UP000005666"/>
    </source>
</evidence>
<dbReference type="GeneID" id="11534068"/>
<dbReference type="OrthoDB" id="5328412at2759"/>
<reference evidence="1 2" key="1">
    <citation type="journal article" date="2011" name="Proc. Natl. Acad. Sci. U.S.A.">
        <title>Evolutionary erosion of yeast sex chromosomes by mating-type switching accidents.</title>
        <authorList>
            <person name="Gordon J.L."/>
            <person name="Armisen D."/>
            <person name="Proux-Wera E."/>
            <person name="Oheigeartaigh S.S."/>
            <person name="Byrne K.P."/>
            <person name="Wolfe K.H."/>
        </authorList>
    </citation>
    <scope>NUCLEOTIDE SEQUENCE [LARGE SCALE GENOMIC DNA]</scope>
    <source>
        <strain evidence="2">ATCC 24235 / CBS 4417 / NBRC 1672 / NRRL Y-8282 / UCD 70-5</strain>
    </source>
</reference>
<evidence type="ECO:0000313" key="1">
    <source>
        <dbReference type="EMBL" id="CCE64291.1"/>
    </source>
</evidence>
<evidence type="ECO:0008006" key="3">
    <source>
        <dbReference type="Google" id="ProtNLM"/>
    </source>
</evidence>
<dbReference type="AlphaFoldDB" id="G8BWY7"/>
<name>G8BWY7_TETPH</name>